<evidence type="ECO:0000313" key="2">
    <source>
        <dbReference type="EMBL" id="MDR6630392.1"/>
    </source>
</evidence>
<feature type="compositionally biased region" description="Basic residues" evidence="1">
    <location>
        <begin position="236"/>
        <end position="247"/>
    </location>
</feature>
<organism evidence="2 3">
    <name type="scientific">Acinetobacter lwoffii</name>
    <dbReference type="NCBI Taxonomy" id="28090"/>
    <lineage>
        <taxon>Bacteria</taxon>
        <taxon>Pseudomonadati</taxon>
        <taxon>Pseudomonadota</taxon>
        <taxon>Gammaproteobacteria</taxon>
        <taxon>Moraxellales</taxon>
        <taxon>Moraxellaceae</taxon>
        <taxon>Acinetobacter</taxon>
    </lineage>
</organism>
<dbReference type="Proteomes" id="UP001262767">
    <property type="component" value="Unassembled WGS sequence"/>
</dbReference>
<protein>
    <submittedName>
        <fullName evidence="2">Uncharacterized protein</fullName>
    </submittedName>
</protein>
<name>A0AAW8LH53_ACILW</name>
<gene>
    <name evidence="2" type="ORF">J2X86_002447</name>
</gene>
<dbReference type="EMBL" id="JAVDSC010000012">
    <property type="protein sequence ID" value="MDR6630392.1"/>
    <property type="molecule type" value="Genomic_DNA"/>
</dbReference>
<dbReference type="AlphaFoldDB" id="A0AAW8LH53"/>
<accession>A0AAW8LH53</accession>
<sequence>MNQLFDFLNPLNQPMLDSVAAQAAAAVEQASPINATALNSEIQSLRKAALAAIFVLAGSVIENDLAEDELPSDRLDALIAGISTDSDGEELELDTTSLDIVIACMQDALATLGVDDGMISAMFSAGAEADEAIEAAAEIVESNTPTGEDLDELIDLFVYGEAEDDELFMDGVSLGKTTTKSGKFGKVVYKAVKAIRNGKISIVNKRVSGKVKLSPKQRAALNKARQKAGSSSAISKRVRSMAKARKL</sequence>
<reference evidence="2" key="1">
    <citation type="submission" date="2023-07" db="EMBL/GenBank/DDBJ databases">
        <title>Sorghum-associated microbial communities from plants grown in Nebraska, USA.</title>
        <authorList>
            <person name="Schachtman D."/>
        </authorList>
    </citation>
    <scope>NUCLEOTIDE SEQUENCE</scope>
    <source>
        <strain evidence="2">BE44</strain>
    </source>
</reference>
<comment type="caution">
    <text evidence="2">The sequence shown here is derived from an EMBL/GenBank/DDBJ whole genome shotgun (WGS) entry which is preliminary data.</text>
</comment>
<evidence type="ECO:0000313" key="3">
    <source>
        <dbReference type="Proteomes" id="UP001262767"/>
    </source>
</evidence>
<feature type="region of interest" description="Disordered" evidence="1">
    <location>
        <begin position="222"/>
        <end position="247"/>
    </location>
</feature>
<evidence type="ECO:0000256" key="1">
    <source>
        <dbReference type="SAM" id="MobiDB-lite"/>
    </source>
</evidence>
<proteinExistence type="predicted"/>
<dbReference type="RefSeq" id="WP_310077893.1">
    <property type="nucleotide sequence ID" value="NZ_JAVDSC010000012.1"/>
</dbReference>